<dbReference type="InterPro" id="IPR023753">
    <property type="entry name" value="FAD/NAD-binding_dom"/>
</dbReference>
<dbReference type="AlphaFoldDB" id="A0A239PJV7"/>
<dbReference type="GO" id="GO:0003955">
    <property type="term" value="F:NAD(P)H dehydrogenase (quinone) activity"/>
    <property type="evidence" value="ECO:0007669"/>
    <property type="project" value="TreeGrafter"/>
</dbReference>
<comment type="similarity">
    <text evidence="1 10">Belongs to the class-I pyridine nucleotide-disulfide oxidoreductase family.</text>
</comment>
<evidence type="ECO:0000256" key="2">
    <source>
        <dbReference type="ARBA" id="ARBA00022630"/>
    </source>
</evidence>
<dbReference type="Gene3D" id="3.50.50.60">
    <property type="entry name" value="FAD/NAD(P)-binding domain"/>
    <property type="match status" value="2"/>
</dbReference>
<feature type="binding site" evidence="8">
    <location>
        <begin position="140"/>
        <end position="142"/>
    </location>
    <ligand>
        <name>FAD</name>
        <dbReference type="ChEBI" id="CHEBI:57692"/>
    </ligand>
</feature>
<evidence type="ECO:0000259" key="13">
    <source>
        <dbReference type="Pfam" id="PF07992"/>
    </source>
</evidence>
<dbReference type="SUPFAM" id="SSF55424">
    <property type="entry name" value="FAD/NAD-linked reductases, dimerisation (C-terminal) domain"/>
    <property type="match status" value="1"/>
</dbReference>
<dbReference type="GO" id="GO:0050660">
    <property type="term" value="F:flavin adenine dinucleotide binding"/>
    <property type="evidence" value="ECO:0007669"/>
    <property type="project" value="TreeGrafter"/>
</dbReference>
<keyword evidence="6" id="KW-1015">Disulfide bond</keyword>
<dbReference type="PRINTS" id="PR00411">
    <property type="entry name" value="PNDRDTASEI"/>
</dbReference>
<sequence length="470" mass="49154">MPNVIDADLCVIGAGAAGLSVAAGAAQLGRKVVLVEKGKMGGDCLNYGCVPSKALLAAAARAQAMRDGGKFGVYGEPTVDFPAVMAHVRAAVAAIAPHDSQERFEGLGATVIREAGAFVGPRALAAGEHEIRAKHFVVATGSSPAVPPIPGLEAAPYLTNETVFDLDALPGHLVIVGGGPIGCELGQAFRRLGARVTIIDALEILNREDPEAVGLLRARLDAEGVALRERAKIARIDARAGAVSVALEGGETVEGSHLLLAVGRRANVDGLGLEAAGVAYTDKGIVVDDRLRTSNRRIYAAGDVAGGPQFTHLAGDHASTIVRNILFKMPARRRDRLAPRATYTDPEIAAVGLSEEEAAKDHPGARSARWRFADNDRAQTEGRTEGFLKLVADQRGRILGASAAGAGAAEAIGLVCFAMADKMSMRAFTNVMPAYPTRGEIVKRAAGAWYAPALFSDRTRLLVRLLALFD</sequence>
<protein>
    <submittedName>
        <fullName evidence="14">Pyruvate/2-oxoglutarate dehydrogenase complex, dihydrolipoamide dehydrogenase (E3) component</fullName>
    </submittedName>
</protein>
<evidence type="ECO:0000256" key="1">
    <source>
        <dbReference type="ARBA" id="ARBA00007532"/>
    </source>
</evidence>
<evidence type="ECO:0000256" key="7">
    <source>
        <dbReference type="ARBA" id="ARBA00023284"/>
    </source>
</evidence>
<feature type="binding site" evidence="8">
    <location>
        <begin position="177"/>
        <end position="184"/>
    </location>
    <ligand>
        <name>NAD(+)</name>
        <dbReference type="ChEBI" id="CHEBI:57540"/>
    </ligand>
</feature>
<organism evidence="14 15">
    <name type="scientific">Amphiplicatus metriothermophilus</name>
    <dbReference type="NCBI Taxonomy" id="1519374"/>
    <lineage>
        <taxon>Bacteria</taxon>
        <taxon>Pseudomonadati</taxon>
        <taxon>Pseudomonadota</taxon>
        <taxon>Alphaproteobacteria</taxon>
        <taxon>Parvularculales</taxon>
        <taxon>Parvularculaceae</taxon>
        <taxon>Amphiplicatus</taxon>
    </lineage>
</organism>
<dbReference type="SUPFAM" id="SSF51905">
    <property type="entry name" value="FAD/NAD(P)-binding domain"/>
    <property type="match status" value="1"/>
</dbReference>
<proteinExistence type="inferred from homology"/>
<dbReference type="OrthoDB" id="9781772at2"/>
<dbReference type="PROSITE" id="PS00076">
    <property type="entry name" value="PYRIDINE_REDOX_1"/>
    <property type="match status" value="1"/>
</dbReference>
<accession>A0A239PJV7</accession>
<keyword evidence="3 8" id="KW-0274">FAD</keyword>
<evidence type="ECO:0000256" key="8">
    <source>
        <dbReference type="PIRSR" id="PIRSR000350-3"/>
    </source>
</evidence>
<dbReference type="PIRSF" id="PIRSF000350">
    <property type="entry name" value="Mercury_reductase_MerA"/>
    <property type="match status" value="1"/>
</dbReference>
<dbReference type="Pfam" id="PF02852">
    <property type="entry name" value="Pyr_redox_dim"/>
    <property type="match status" value="1"/>
</dbReference>
<dbReference type="InterPro" id="IPR012999">
    <property type="entry name" value="Pyr_OxRdtase_I_AS"/>
</dbReference>
<evidence type="ECO:0000259" key="12">
    <source>
        <dbReference type="Pfam" id="PF02852"/>
    </source>
</evidence>
<keyword evidence="5 10" id="KW-0560">Oxidoreductase</keyword>
<dbReference type="RefSeq" id="WP_089410643.1">
    <property type="nucleotide sequence ID" value="NZ_FZQA01000001.1"/>
</dbReference>
<evidence type="ECO:0000313" key="15">
    <source>
        <dbReference type="Proteomes" id="UP000198346"/>
    </source>
</evidence>
<feature type="binding site" evidence="8">
    <location>
        <position position="53"/>
    </location>
    <ligand>
        <name>FAD</name>
        <dbReference type="ChEBI" id="CHEBI:57692"/>
    </ligand>
</feature>
<keyword evidence="14" id="KW-0670">Pyruvate</keyword>
<evidence type="ECO:0000256" key="10">
    <source>
        <dbReference type="RuleBase" id="RU003691"/>
    </source>
</evidence>
<evidence type="ECO:0000313" key="14">
    <source>
        <dbReference type="EMBL" id="SNT67613.1"/>
    </source>
</evidence>
<reference evidence="14 15" key="1">
    <citation type="submission" date="2017-07" db="EMBL/GenBank/DDBJ databases">
        <authorList>
            <person name="Sun Z.S."/>
            <person name="Albrecht U."/>
            <person name="Echele G."/>
            <person name="Lee C.C."/>
        </authorList>
    </citation>
    <scope>NUCLEOTIDE SEQUENCE [LARGE SCALE GENOMIC DNA]</scope>
    <source>
        <strain evidence="14 15">CGMCC 1.12710</strain>
    </source>
</reference>
<dbReference type="PANTHER" id="PTHR43014">
    <property type="entry name" value="MERCURIC REDUCTASE"/>
    <property type="match status" value="1"/>
</dbReference>
<keyword evidence="4" id="KW-0521">NADP</keyword>
<keyword evidence="7 10" id="KW-0676">Redox-active center</keyword>
<evidence type="ECO:0000256" key="5">
    <source>
        <dbReference type="ARBA" id="ARBA00023002"/>
    </source>
</evidence>
<keyword evidence="11" id="KW-0812">Transmembrane</keyword>
<keyword evidence="2 10" id="KW-0285">Flavoprotein</keyword>
<keyword evidence="8" id="KW-0547">Nucleotide-binding</keyword>
<keyword evidence="15" id="KW-1185">Reference proteome</keyword>
<feature type="transmembrane region" description="Helical" evidence="11">
    <location>
        <begin position="398"/>
        <end position="420"/>
    </location>
</feature>
<name>A0A239PJV7_9PROT</name>
<feature type="binding site" evidence="8">
    <location>
        <position position="116"/>
    </location>
    <ligand>
        <name>FAD</name>
        <dbReference type="ChEBI" id="CHEBI:57692"/>
    </ligand>
</feature>
<gene>
    <name evidence="14" type="ORF">SAMN06297382_0104</name>
</gene>
<evidence type="ECO:0000256" key="6">
    <source>
        <dbReference type="ARBA" id="ARBA00023157"/>
    </source>
</evidence>
<dbReference type="GO" id="GO:0016668">
    <property type="term" value="F:oxidoreductase activity, acting on a sulfur group of donors, NAD(P) as acceptor"/>
    <property type="evidence" value="ECO:0007669"/>
    <property type="project" value="InterPro"/>
</dbReference>
<keyword evidence="11" id="KW-1133">Transmembrane helix</keyword>
<dbReference type="Gene3D" id="3.30.390.30">
    <property type="match status" value="1"/>
</dbReference>
<dbReference type="Proteomes" id="UP000198346">
    <property type="component" value="Unassembled WGS sequence"/>
</dbReference>
<dbReference type="InterPro" id="IPR036188">
    <property type="entry name" value="FAD/NAD-bd_sf"/>
</dbReference>
<evidence type="ECO:0000256" key="3">
    <source>
        <dbReference type="ARBA" id="ARBA00022827"/>
    </source>
</evidence>
<evidence type="ECO:0000256" key="9">
    <source>
        <dbReference type="PIRSR" id="PIRSR000350-4"/>
    </source>
</evidence>
<feature type="domain" description="Pyridine nucleotide-disulphide oxidoreductase dimerisation" evidence="12">
    <location>
        <begin position="339"/>
        <end position="445"/>
    </location>
</feature>
<dbReference type="PANTHER" id="PTHR43014:SF2">
    <property type="entry name" value="MERCURIC REDUCTASE"/>
    <property type="match status" value="1"/>
</dbReference>
<dbReference type="EMBL" id="FZQA01000001">
    <property type="protein sequence ID" value="SNT67613.1"/>
    <property type="molecule type" value="Genomic_DNA"/>
</dbReference>
<dbReference type="InterPro" id="IPR016156">
    <property type="entry name" value="FAD/NAD-linked_Rdtase_dimer_sf"/>
</dbReference>
<feature type="binding site" evidence="8">
    <location>
        <position position="303"/>
    </location>
    <ligand>
        <name>FAD</name>
        <dbReference type="ChEBI" id="CHEBI:57692"/>
    </ligand>
</feature>
<feature type="domain" description="FAD/NAD(P)-binding" evidence="13">
    <location>
        <begin position="8"/>
        <end position="318"/>
    </location>
</feature>
<keyword evidence="8" id="KW-0520">NAD</keyword>
<feature type="binding site" evidence="8">
    <location>
        <position position="263"/>
    </location>
    <ligand>
        <name>NAD(+)</name>
        <dbReference type="ChEBI" id="CHEBI:57540"/>
    </ligand>
</feature>
<evidence type="ECO:0000256" key="11">
    <source>
        <dbReference type="SAM" id="Phobius"/>
    </source>
</evidence>
<evidence type="ECO:0000256" key="4">
    <source>
        <dbReference type="ARBA" id="ARBA00022857"/>
    </source>
</evidence>
<feature type="disulfide bond" description="Redox-active" evidence="9">
    <location>
        <begin position="44"/>
        <end position="49"/>
    </location>
</feature>
<dbReference type="PRINTS" id="PR00368">
    <property type="entry name" value="FADPNR"/>
</dbReference>
<dbReference type="InterPro" id="IPR004099">
    <property type="entry name" value="Pyr_nucl-diS_OxRdtase_dimer"/>
</dbReference>
<comment type="cofactor">
    <cofactor evidence="8">
        <name>FAD</name>
        <dbReference type="ChEBI" id="CHEBI:57692"/>
    </cofactor>
    <text evidence="8">Binds 1 FAD per subunit.</text>
</comment>
<dbReference type="InterPro" id="IPR001100">
    <property type="entry name" value="Pyr_nuc-diS_OxRdtase"/>
</dbReference>
<dbReference type="Pfam" id="PF07992">
    <property type="entry name" value="Pyr_redox_2"/>
    <property type="match status" value="1"/>
</dbReference>
<keyword evidence="11" id="KW-0472">Membrane</keyword>